<protein>
    <submittedName>
        <fullName evidence="2">(Mediterranean fruit fly) hypothetical protein</fullName>
    </submittedName>
</protein>
<evidence type="ECO:0000256" key="1">
    <source>
        <dbReference type="SAM" id="MobiDB-lite"/>
    </source>
</evidence>
<proteinExistence type="predicted"/>
<evidence type="ECO:0000313" key="2">
    <source>
        <dbReference type="EMBL" id="CAD6996914.1"/>
    </source>
</evidence>
<reference evidence="2" key="1">
    <citation type="submission" date="2020-11" db="EMBL/GenBank/DDBJ databases">
        <authorList>
            <person name="Whitehead M."/>
        </authorList>
    </citation>
    <scope>NUCLEOTIDE SEQUENCE</scope>
    <source>
        <strain evidence="2">EGII</strain>
    </source>
</reference>
<dbReference type="AlphaFoldDB" id="A0A811UDH3"/>
<feature type="region of interest" description="Disordered" evidence="1">
    <location>
        <begin position="30"/>
        <end position="49"/>
    </location>
</feature>
<dbReference type="Proteomes" id="UP000606786">
    <property type="component" value="Unassembled WGS sequence"/>
</dbReference>
<gene>
    <name evidence="2" type="ORF">CCAP1982_LOCUS5585</name>
</gene>
<sequence length="86" mass="9989">MNKKSPLLAPTSEALHTSTTFLQRYLIKRKEEEEEEEEEKKKKKKKKKSDFNNEAKLRLYNSLKYFLSTKFGGLAQLAISPHATSL</sequence>
<keyword evidence="3" id="KW-1185">Reference proteome</keyword>
<organism evidence="2 3">
    <name type="scientific">Ceratitis capitata</name>
    <name type="common">Mediterranean fruit fly</name>
    <name type="synonym">Tephritis capitata</name>
    <dbReference type="NCBI Taxonomy" id="7213"/>
    <lineage>
        <taxon>Eukaryota</taxon>
        <taxon>Metazoa</taxon>
        <taxon>Ecdysozoa</taxon>
        <taxon>Arthropoda</taxon>
        <taxon>Hexapoda</taxon>
        <taxon>Insecta</taxon>
        <taxon>Pterygota</taxon>
        <taxon>Neoptera</taxon>
        <taxon>Endopterygota</taxon>
        <taxon>Diptera</taxon>
        <taxon>Brachycera</taxon>
        <taxon>Muscomorpha</taxon>
        <taxon>Tephritoidea</taxon>
        <taxon>Tephritidae</taxon>
        <taxon>Ceratitis</taxon>
        <taxon>Ceratitis</taxon>
    </lineage>
</organism>
<comment type="caution">
    <text evidence="2">The sequence shown here is derived from an EMBL/GenBank/DDBJ whole genome shotgun (WGS) entry which is preliminary data.</text>
</comment>
<name>A0A811UDH3_CERCA</name>
<accession>A0A811UDH3</accession>
<dbReference type="EMBL" id="CAJHJT010000012">
    <property type="protein sequence ID" value="CAD6996914.1"/>
    <property type="molecule type" value="Genomic_DNA"/>
</dbReference>
<evidence type="ECO:0000313" key="3">
    <source>
        <dbReference type="Proteomes" id="UP000606786"/>
    </source>
</evidence>